<evidence type="ECO:0000313" key="3">
    <source>
        <dbReference type="EMBL" id="SDW74192.1"/>
    </source>
</evidence>
<organism evidence="2 5">
    <name type="scientific">Nitrosomonas communis</name>
    <dbReference type="NCBI Taxonomy" id="44574"/>
    <lineage>
        <taxon>Bacteria</taxon>
        <taxon>Pseudomonadati</taxon>
        <taxon>Pseudomonadota</taxon>
        <taxon>Betaproteobacteria</taxon>
        <taxon>Nitrosomonadales</taxon>
        <taxon>Nitrosomonadaceae</taxon>
        <taxon>Nitrosomonas</taxon>
    </lineage>
</organism>
<evidence type="ECO:0000313" key="5">
    <source>
        <dbReference type="Proteomes" id="UP000034156"/>
    </source>
</evidence>
<keyword evidence="5" id="KW-1185">Reference proteome</keyword>
<sequence>MYEILIYLFENYFDRGGCPDSATLTHKLTIAGFGEDEINQALNWLSDLTKGDNDHYPATLAQSKSLRWFMPSEMEAIDKEGLGFILFLEQAGILNPLQRELLIDRVLKMNGNNSSLEKIKLVVLLDLWIQNQLTDPNVLETLFIASNPRYRH</sequence>
<reference evidence="5" key="1">
    <citation type="submission" date="2015-05" db="EMBL/GenBank/DDBJ databases">
        <title>Draft genome of Nitrosomonas communis strain Nm2.</title>
        <authorList>
            <person name="Kozlowski J.A."/>
            <person name="Kits K.D."/>
            <person name="Stein L.Y."/>
        </authorList>
    </citation>
    <scope>NUCLEOTIDE SEQUENCE [LARGE SCALE GENOMIC DNA]</scope>
    <source>
        <strain evidence="5">Nm2</strain>
    </source>
</reference>
<accession>A0A0F7KCV3</accession>
<dbReference type="InterPro" id="IPR007456">
    <property type="entry name" value="Smg"/>
</dbReference>
<dbReference type="Pfam" id="PF04361">
    <property type="entry name" value="DUF494"/>
    <property type="match status" value="1"/>
</dbReference>
<dbReference type="PATRIC" id="fig|44574.3.peg.2938"/>
<dbReference type="RefSeq" id="WP_046850418.1">
    <property type="nucleotide sequence ID" value="NZ_CBDIPD010000079.1"/>
</dbReference>
<reference evidence="4 7" key="4">
    <citation type="submission" date="2019-07" db="EMBL/GenBank/DDBJ databases">
        <title>Active sludge and wastewater microbial communities from Klosterneuburg, Austria.</title>
        <authorList>
            <person name="Wagner M."/>
        </authorList>
    </citation>
    <scope>NUCLEOTIDE SEQUENCE [LARGE SCALE GENOMIC DNA]</scope>
    <source>
        <strain evidence="4 7">Nm2</strain>
    </source>
</reference>
<protein>
    <recommendedName>
        <fullName evidence="1">Protein Smg homolog</fullName>
    </recommendedName>
</protein>
<evidence type="ECO:0000313" key="6">
    <source>
        <dbReference type="Proteomes" id="UP000183454"/>
    </source>
</evidence>
<dbReference type="PANTHER" id="PTHR38692">
    <property type="entry name" value="PROTEIN SMG"/>
    <property type="match status" value="1"/>
</dbReference>
<evidence type="ECO:0000313" key="4">
    <source>
        <dbReference type="EMBL" id="TYP90114.1"/>
    </source>
</evidence>
<dbReference type="EMBL" id="CP011451">
    <property type="protein sequence ID" value="AKH38370.1"/>
    <property type="molecule type" value="Genomic_DNA"/>
</dbReference>
<dbReference type="HAMAP" id="MF_00598">
    <property type="entry name" value="Smg"/>
    <property type="match status" value="1"/>
</dbReference>
<name>A0A0F7KCV3_9PROT</name>
<dbReference type="PANTHER" id="PTHR38692:SF1">
    <property type="entry name" value="PROTEIN SMG"/>
    <property type="match status" value="1"/>
</dbReference>
<evidence type="ECO:0000256" key="1">
    <source>
        <dbReference type="HAMAP-Rule" id="MF_00598"/>
    </source>
</evidence>
<gene>
    <name evidence="1" type="primary">smg</name>
    <name evidence="2" type="ORF">AAW31_12095</name>
    <name evidence="4" type="ORF">BCL69_101551</name>
    <name evidence="3" type="ORF">SAMN05421882_102532</name>
</gene>
<dbReference type="EMBL" id="FNNH01000025">
    <property type="protein sequence ID" value="SDW74192.1"/>
    <property type="molecule type" value="Genomic_DNA"/>
</dbReference>
<reference evidence="3 6" key="3">
    <citation type="submission" date="2016-10" db="EMBL/GenBank/DDBJ databases">
        <authorList>
            <person name="de Groot N.N."/>
        </authorList>
    </citation>
    <scope>NUCLEOTIDE SEQUENCE [LARGE SCALE GENOMIC DNA]</scope>
    <source>
        <strain evidence="3 6">Nm110</strain>
    </source>
</reference>
<proteinExistence type="inferred from homology"/>
<evidence type="ECO:0000313" key="7">
    <source>
        <dbReference type="Proteomes" id="UP000324176"/>
    </source>
</evidence>
<dbReference type="Proteomes" id="UP000183454">
    <property type="component" value="Unassembled WGS sequence"/>
</dbReference>
<evidence type="ECO:0000313" key="2">
    <source>
        <dbReference type="EMBL" id="AKH38370.1"/>
    </source>
</evidence>
<comment type="similarity">
    <text evidence="1">Belongs to the Smg family.</text>
</comment>
<dbReference type="AlphaFoldDB" id="A0A0F7KCV3"/>
<dbReference type="EMBL" id="VNHT01000015">
    <property type="protein sequence ID" value="TYP90114.1"/>
    <property type="molecule type" value="Genomic_DNA"/>
</dbReference>
<dbReference type="Proteomes" id="UP000034156">
    <property type="component" value="Chromosome"/>
</dbReference>
<reference evidence="2 5" key="2">
    <citation type="journal article" date="2016" name="Genome Announc.">
        <title>Genome Sequence of Nitrosomonas communis Strain Nm2, a Mesophilic Ammonia-Oxidizing Bacterium Isolated from Mediterranean Soil.</title>
        <authorList>
            <person name="Kozlowski J.A."/>
            <person name="Kits K.D."/>
            <person name="Stein L.Y."/>
        </authorList>
    </citation>
    <scope>NUCLEOTIDE SEQUENCE [LARGE SCALE GENOMIC DNA]</scope>
    <source>
        <strain evidence="2 5">Nm2</strain>
    </source>
</reference>
<dbReference type="KEGG" id="nco:AAW31_12095"/>
<dbReference type="OrthoDB" id="5297467at2"/>
<dbReference type="Proteomes" id="UP000324176">
    <property type="component" value="Unassembled WGS sequence"/>
</dbReference>